<proteinExistence type="inferred from homology"/>
<dbReference type="InterPro" id="IPR003593">
    <property type="entry name" value="AAA+_ATPase"/>
</dbReference>
<feature type="transmembrane region" description="Helical" evidence="9">
    <location>
        <begin position="62"/>
        <end position="88"/>
    </location>
</feature>
<accession>A0AA36MBL7</accession>
<evidence type="ECO:0000256" key="2">
    <source>
        <dbReference type="ARBA" id="ARBA00007577"/>
    </source>
</evidence>
<dbReference type="Pfam" id="PF00664">
    <property type="entry name" value="ABC_membrane"/>
    <property type="match status" value="2"/>
</dbReference>
<evidence type="ECO:0000259" key="11">
    <source>
        <dbReference type="PROSITE" id="PS50929"/>
    </source>
</evidence>
<dbReference type="FunFam" id="3.40.50.300:FF:002283">
    <property type="entry name" value="p-GlycoProtein related"/>
    <property type="match status" value="1"/>
</dbReference>
<feature type="transmembrane region" description="Helical" evidence="9">
    <location>
        <begin position="825"/>
        <end position="844"/>
    </location>
</feature>
<feature type="transmembrane region" description="Helical" evidence="9">
    <location>
        <begin position="719"/>
        <end position="745"/>
    </location>
</feature>
<feature type="transmembrane region" description="Helical" evidence="9">
    <location>
        <begin position="801"/>
        <end position="819"/>
    </location>
</feature>
<dbReference type="InterPro" id="IPR003439">
    <property type="entry name" value="ABC_transporter-like_ATP-bd"/>
</dbReference>
<evidence type="ECO:0000256" key="8">
    <source>
        <dbReference type="ARBA" id="ARBA00023136"/>
    </source>
</evidence>
<sequence>MVGVFPAEEQNKESKKSLRTSVIGWILDILLCRGDMELTEKLEAEPISIGELFRFATSRDKFFLALGGICALFGGAIQPFVLILGGWITNLYLRPEEKVGNEKFRDDVTFYLIWLCAAGIAALITSFLQSFFLHRGCLRIVDRIRSEYLAAVLRQDAAWFDDNPSGVITSQLNDNIDRIQDGMGDKLGLLIRGFSMFFSSVIACCIISWQITLISLTMGPISAMTMAMLGKVNATSMRKAMKSQALASTIYEESIMNVKTVQSCNGQDHMVKKYTNALNQTLRYTLRSHFWMGFFEGLSFLQIYVVNGVALWFGCYGYFNGLVDDRGDVLLCVNTVCYTAYYLGMLGPHMMTLLKARVSAAVIYQTIDRIPSNCKKPVSKLKKNIGADAVVFDNVTFSYPTREGSVLNGLSLEAHAGESVALVGPSGCGKSTTIALLTRLYERNEGSITIDGIDIQNFEVSALRKRIGIVQQEPQLFKGTVRENISLNREGIDEERIKAATDVANATGFIEKLENGFDTLIGCDGVSLSGGQKQRIAIARAIVTNPCLLLLDEATSALDINSEKIVQAALEKAAEGRTTITIAHRLTTIQNVNKIYVMNHGKVVEDPTPSFCYGQESMLVWLKPSSLSKLSITSKKSSTGTKPVAEIFENEKQKGKNLERSNFFGGLLKIYRDMGGSYLLASASIAASLIRSLEFPMLGLSFLCAFEALQANKDSYQRYAILAFVVSLGCGLIIWVSQCLSYFFAGWLSERVVDRIKVRMLQRLLHKPVSFFDNSDTSPAFCVSVMSQHPPTAMAALDFRAMINVSNVFASIIGVSIAFSLSWQLGLLGTALASFLLILVLLNIRRSHKCHKKKDEEDTSSELAVEIIEFARTIQLSAVESCFLEKYAHLRLATVHYDYQIGLVESINFALAQSFVFFCDMSCYALGTYLIYTGHGTEMVFFGSLGAQFAGWSIMYSAPYFPELVKANGASQQLYDILDDKSDSIQFHEFGSDLEISGSVRLDDIHFSYPSRPQVKVVNGLSLAADFGEAIAIVGPSGCGKSTVISLLQRFYDAQRGMVSIDGKNIITINAKHLRSNLSLVGQEPVIFKGSLLENVLLGAEGCSREDAIAACSMANAASFIEMLPEGYDTDVGEKGHALSGGQKQRIAIARALVRKPKILLLDEATSALDTENEKIVQQALDKAKTGCTTITIAHRLSSIQHCDRIYYVENGHVIESGTHLSLIQRQGKYAQLVQVQNLS</sequence>
<evidence type="ECO:0000256" key="4">
    <source>
        <dbReference type="ARBA" id="ARBA00022692"/>
    </source>
</evidence>
<evidence type="ECO:0000313" key="13">
    <source>
        <dbReference type="Proteomes" id="UP001176961"/>
    </source>
</evidence>
<comment type="similarity">
    <text evidence="2">Belongs to the ABC transporter superfamily. ABCB family. Multidrug resistance exporter (TC 3.A.1.201) subfamily.</text>
</comment>
<dbReference type="Gene3D" id="3.40.50.300">
    <property type="entry name" value="P-loop containing nucleotide triphosphate hydrolases"/>
    <property type="match status" value="2"/>
</dbReference>
<comment type="caution">
    <text evidence="12">The sequence shown here is derived from an EMBL/GenBank/DDBJ whole genome shotgun (WGS) entry which is preliminary data.</text>
</comment>
<evidence type="ECO:0000256" key="6">
    <source>
        <dbReference type="ARBA" id="ARBA00022840"/>
    </source>
</evidence>
<organism evidence="12 13">
    <name type="scientific">Cylicocyclus nassatus</name>
    <name type="common">Nematode worm</name>
    <dbReference type="NCBI Taxonomy" id="53992"/>
    <lineage>
        <taxon>Eukaryota</taxon>
        <taxon>Metazoa</taxon>
        <taxon>Ecdysozoa</taxon>
        <taxon>Nematoda</taxon>
        <taxon>Chromadorea</taxon>
        <taxon>Rhabditida</taxon>
        <taxon>Rhabditina</taxon>
        <taxon>Rhabditomorpha</taxon>
        <taxon>Strongyloidea</taxon>
        <taxon>Strongylidae</taxon>
        <taxon>Cylicocyclus</taxon>
    </lineage>
</organism>
<keyword evidence="7 9" id="KW-1133">Transmembrane helix</keyword>
<dbReference type="GO" id="GO:0005743">
    <property type="term" value="C:mitochondrial inner membrane"/>
    <property type="evidence" value="ECO:0007669"/>
    <property type="project" value="TreeGrafter"/>
</dbReference>
<feature type="domain" description="ABC transporter" evidence="10">
    <location>
        <begin position="390"/>
        <end position="625"/>
    </location>
</feature>
<dbReference type="AlphaFoldDB" id="A0AA36MBL7"/>
<dbReference type="PROSITE" id="PS50929">
    <property type="entry name" value="ABC_TM1F"/>
    <property type="match status" value="2"/>
</dbReference>
<dbReference type="InterPro" id="IPR011527">
    <property type="entry name" value="ABC1_TM_dom"/>
</dbReference>
<feature type="transmembrane region" description="Helical" evidence="9">
    <location>
        <begin position="108"/>
        <end position="133"/>
    </location>
</feature>
<feature type="transmembrane region" description="Helical" evidence="9">
    <location>
        <begin position="328"/>
        <end position="347"/>
    </location>
</feature>
<dbReference type="InterPro" id="IPR017871">
    <property type="entry name" value="ABC_transporter-like_CS"/>
</dbReference>
<evidence type="ECO:0000256" key="7">
    <source>
        <dbReference type="ARBA" id="ARBA00022989"/>
    </source>
</evidence>
<dbReference type="PANTHER" id="PTHR43394:SF27">
    <property type="entry name" value="ATP-DEPENDENT TRANSLOCASE ABCB1-LIKE"/>
    <property type="match status" value="1"/>
</dbReference>
<name>A0AA36MBL7_CYLNA</name>
<dbReference type="GO" id="GO:0005524">
    <property type="term" value="F:ATP binding"/>
    <property type="evidence" value="ECO:0007669"/>
    <property type="project" value="UniProtKB-KW"/>
</dbReference>
<dbReference type="Pfam" id="PF00005">
    <property type="entry name" value="ABC_tran"/>
    <property type="match status" value="2"/>
</dbReference>
<dbReference type="EMBL" id="CATQJL010000316">
    <property type="protein sequence ID" value="CAJ0606066.1"/>
    <property type="molecule type" value="Genomic_DNA"/>
</dbReference>
<dbReference type="PROSITE" id="PS50893">
    <property type="entry name" value="ABC_TRANSPORTER_2"/>
    <property type="match status" value="2"/>
</dbReference>
<feature type="domain" description="ABC transmembrane type-1" evidence="11">
    <location>
        <begin position="65"/>
        <end position="355"/>
    </location>
</feature>
<dbReference type="CDD" id="cd03249">
    <property type="entry name" value="ABC_MTABC3_MDL1_MDL2"/>
    <property type="match status" value="1"/>
</dbReference>
<evidence type="ECO:0000259" key="10">
    <source>
        <dbReference type="PROSITE" id="PS50893"/>
    </source>
</evidence>
<dbReference type="Proteomes" id="UP001176961">
    <property type="component" value="Unassembled WGS sequence"/>
</dbReference>
<dbReference type="InterPro" id="IPR039421">
    <property type="entry name" value="Type_1_exporter"/>
</dbReference>
<keyword evidence="6" id="KW-0067">ATP-binding</keyword>
<keyword evidence="3" id="KW-0813">Transport</keyword>
<dbReference type="InterPro" id="IPR036640">
    <property type="entry name" value="ABC1_TM_sf"/>
</dbReference>
<dbReference type="SMART" id="SM00382">
    <property type="entry name" value="AAA"/>
    <property type="match status" value="2"/>
</dbReference>
<evidence type="ECO:0000256" key="5">
    <source>
        <dbReference type="ARBA" id="ARBA00022741"/>
    </source>
</evidence>
<evidence type="ECO:0000256" key="3">
    <source>
        <dbReference type="ARBA" id="ARBA00022448"/>
    </source>
</evidence>
<dbReference type="GO" id="GO:0015421">
    <property type="term" value="F:ABC-type oligopeptide transporter activity"/>
    <property type="evidence" value="ECO:0007669"/>
    <property type="project" value="TreeGrafter"/>
</dbReference>
<dbReference type="PROSITE" id="PS00211">
    <property type="entry name" value="ABC_TRANSPORTER_1"/>
    <property type="match status" value="2"/>
</dbReference>
<dbReference type="CDD" id="cd18577">
    <property type="entry name" value="ABC_6TM_Pgp_ABCB1_D1_like"/>
    <property type="match status" value="1"/>
</dbReference>
<dbReference type="GO" id="GO:0090374">
    <property type="term" value="P:oligopeptide export from mitochondrion"/>
    <property type="evidence" value="ECO:0007669"/>
    <property type="project" value="TreeGrafter"/>
</dbReference>
<gene>
    <name evidence="12" type="ORF">CYNAS_LOCUS18049</name>
</gene>
<evidence type="ECO:0000313" key="12">
    <source>
        <dbReference type="EMBL" id="CAJ0606066.1"/>
    </source>
</evidence>
<feature type="transmembrane region" description="Helical" evidence="9">
    <location>
        <begin position="189"/>
        <end position="211"/>
    </location>
</feature>
<dbReference type="GO" id="GO:0016887">
    <property type="term" value="F:ATP hydrolysis activity"/>
    <property type="evidence" value="ECO:0007669"/>
    <property type="project" value="InterPro"/>
</dbReference>
<evidence type="ECO:0000256" key="1">
    <source>
        <dbReference type="ARBA" id="ARBA00004141"/>
    </source>
</evidence>
<dbReference type="SUPFAM" id="SSF90123">
    <property type="entry name" value="ABC transporter transmembrane region"/>
    <property type="match status" value="2"/>
</dbReference>
<evidence type="ECO:0000256" key="9">
    <source>
        <dbReference type="SAM" id="Phobius"/>
    </source>
</evidence>
<evidence type="ECO:0008006" key="14">
    <source>
        <dbReference type="Google" id="ProtNLM"/>
    </source>
</evidence>
<feature type="transmembrane region" description="Helical" evidence="9">
    <location>
        <begin position="290"/>
        <end position="313"/>
    </location>
</feature>
<dbReference type="InterPro" id="IPR027417">
    <property type="entry name" value="P-loop_NTPase"/>
</dbReference>
<keyword evidence="5" id="KW-0547">Nucleotide-binding</keyword>
<keyword evidence="13" id="KW-1185">Reference proteome</keyword>
<reference evidence="12" key="1">
    <citation type="submission" date="2023-07" db="EMBL/GenBank/DDBJ databases">
        <authorList>
            <consortium name="CYATHOMIX"/>
        </authorList>
    </citation>
    <scope>NUCLEOTIDE SEQUENCE</scope>
    <source>
        <strain evidence="12">N/A</strain>
    </source>
</reference>
<comment type="subcellular location">
    <subcellularLocation>
        <location evidence="1">Membrane</location>
        <topology evidence="1">Multi-pass membrane protein</topology>
    </subcellularLocation>
</comment>
<feature type="domain" description="ABC transmembrane type-1" evidence="11">
    <location>
        <begin position="728"/>
        <end position="966"/>
    </location>
</feature>
<dbReference type="PANTHER" id="PTHR43394">
    <property type="entry name" value="ATP-DEPENDENT PERMEASE MDL1, MITOCHONDRIAL"/>
    <property type="match status" value="1"/>
</dbReference>
<protein>
    <recommendedName>
        <fullName evidence="14">p-glycoprotein</fullName>
    </recommendedName>
</protein>
<dbReference type="FunFam" id="3.40.50.300:FF:000967">
    <property type="entry name" value="ABC multidrug transporter mdr4"/>
    <property type="match status" value="1"/>
</dbReference>
<keyword evidence="4 9" id="KW-0812">Transmembrane</keyword>
<keyword evidence="8 9" id="KW-0472">Membrane</keyword>
<feature type="domain" description="ABC transporter" evidence="10">
    <location>
        <begin position="1000"/>
        <end position="1236"/>
    </location>
</feature>
<dbReference type="Gene3D" id="1.20.1560.10">
    <property type="entry name" value="ABC transporter type 1, transmembrane domain"/>
    <property type="match status" value="1"/>
</dbReference>
<dbReference type="SUPFAM" id="SSF52540">
    <property type="entry name" value="P-loop containing nucleoside triphosphate hydrolases"/>
    <property type="match status" value="2"/>
</dbReference>